<name>A0A3P7NXX7_9FIRM</name>
<proteinExistence type="predicted"/>
<dbReference type="RefSeq" id="WP_125135702.1">
    <property type="nucleotide sequence ID" value="NZ_LR130778.1"/>
</dbReference>
<evidence type="ECO:0000313" key="3">
    <source>
        <dbReference type="Proteomes" id="UP000279029"/>
    </source>
</evidence>
<feature type="coiled-coil region" evidence="1">
    <location>
        <begin position="31"/>
        <end position="85"/>
    </location>
</feature>
<evidence type="ECO:0000313" key="2">
    <source>
        <dbReference type="EMBL" id="VDN46140.1"/>
    </source>
</evidence>
<keyword evidence="3" id="KW-1185">Reference proteome</keyword>
<reference evidence="2 3" key="1">
    <citation type="submission" date="2018-09" db="EMBL/GenBank/DDBJ databases">
        <authorList>
            <person name="Postec A."/>
        </authorList>
    </citation>
    <scope>NUCLEOTIDE SEQUENCE [LARGE SCALE GENOMIC DNA]</scope>
    <source>
        <strain evidence="2">70B-A</strain>
    </source>
</reference>
<protein>
    <submittedName>
        <fullName evidence="2">Uncharacterized protein</fullName>
    </submittedName>
</protein>
<dbReference type="AlphaFoldDB" id="A0A3P7NXX7"/>
<sequence length="225" mass="25605">MVKKIIIGLGLCVIIGFSIPFVMSNQKPGQDIDVEDLKKQFEQELERMQEQKLRETYETMWDEHMDKNPQELEDLLNEIEQLNDHDIDADPDISEKDEDTLEPITDVTVSHAEDTSTTLPDEEVDIMDVTLIPLSDGEAITEQVVKDQWVNQKIITHKDQISDSDLSTGAGIYNQLDTNYLFGIAEGGLSVEEEEEVKAYLRANLSEAELGTAIELYYKYVHLLN</sequence>
<accession>A0A3P7NXX7</accession>
<dbReference type="EMBL" id="LR130778">
    <property type="protein sequence ID" value="VDN46140.1"/>
    <property type="molecule type" value="Genomic_DNA"/>
</dbReference>
<dbReference type="Proteomes" id="UP000279029">
    <property type="component" value="Chromosome"/>
</dbReference>
<dbReference type="KEGG" id="cbar:PATL70BA_0294"/>
<keyword evidence="1" id="KW-0175">Coiled coil</keyword>
<dbReference type="OrthoDB" id="2084150at2"/>
<gene>
    <name evidence="2" type="ORF">PATL70BA_0294</name>
</gene>
<organism evidence="2 3">
    <name type="scientific">Petrocella atlantisensis</name>
    <dbReference type="NCBI Taxonomy" id="2173034"/>
    <lineage>
        <taxon>Bacteria</taxon>
        <taxon>Bacillati</taxon>
        <taxon>Bacillota</taxon>
        <taxon>Clostridia</taxon>
        <taxon>Lachnospirales</taxon>
        <taxon>Vallitaleaceae</taxon>
        <taxon>Petrocella</taxon>
    </lineage>
</organism>
<evidence type="ECO:0000256" key="1">
    <source>
        <dbReference type="SAM" id="Coils"/>
    </source>
</evidence>